<reference evidence="5" key="3">
    <citation type="submission" date="2015-07" db="EMBL/GenBank/DDBJ databases">
        <title>Complete genome sequence of Streptomyces ambofaciens ATCC 23877, the spiramycin producer.</title>
        <authorList>
            <person name="Thibessard A."/>
            <person name="Haas D."/>
            <person name="Gerbaud C."/>
            <person name="Aigle B."/>
            <person name="Lautru S."/>
            <person name="Pernodet J.-L."/>
            <person name="Leblond P."/>
        </authorList>
    </citation>
    <scope>NUCLEOTIDE SEQUENCE [LARGE SCALE GENOMIC DNA]</scope>
    <source>
        <strain evidence="5">ATCC 23877</strain>
    </source>
</reference>
<keyword evidence="2 5" id="KW-0560">Oxidoreductase</keyword>
<dbReference type="CDD" id="cd08943">
    <property type="entry name" value="R1PA_ADH_SDR_c"/>
    <property type="match status" value="1"/>
</dbReference>
<dbReference type="AlphaFoldDB" id="A3KJL4"/>
<evidence type="ECO:0000256" key="2">
    <source>
        <dbReference type="ARBA" id="ARBA00023002"/>
    </source>
</evidence>
<gene>
    <name evidence="5" type="primary">yuxG</name>
    <name evidence="5" type="ORF">SAM23877_1000</name>
    <name evidence="6" type="ORF">SAML0913</name>
</gene>
<protein>
    <submittedName>
        <fullName evidence="5 6">Putative oxidoreductase</fullName>
        <ecNumber evidence="5">1.-.-.-</ecNumber>
    </submittedName>
</protein>
<reference evidence="7" key="2">
    <citation type="journal article" date="2015" name="J. Biotechnol.">
        <title>Complete genome sequence of Streptomyces ambofaciens ATCC 23877, the spiramycin producer.</title>
        <authorList>
            <person name="Thibessard A."/>
            <person name="Haas D."/>
            <person name="Gerbaud C."/>
            <person name="Aigle B."/>
            <person name="Lautru S."/>
            <person name="Pernodet J.L."/>
            <person name="Leblond P."/>
        </authorList>
    </citation>
    <scope>NUCLEOTIDE SEQUENCE [LARGE SCALE GENOMIC DNA]</scope>
    <source>
        <strain evidence="7">ATCC 23877 / 3486 / DSM 40053 / JCM 4204 / NBRC 12836 / NRRL B-2516</strain>
    </source>
</reference>
<dbReference type="PRINTS" id="PR00081">
    <property type="entry name" value="GDHRDH"/>
</dbReference>
<dbReference type="EMBL" id="CP012382">
    <property type="protein sequence ID" value="AKZ54049.1"/>
    <property type="molecule type" value="Genomic_DNA"/>
</dbReference>
<organism evidence="6">
    <name type="scientific">Streptomyces ambofaciens (strain ATCC 23877 / 3486 / DSM 40053 / JCM 4204 / NBRC 12836 / NRRL B-2516)</name>
    <dbReference type="NCBI Taxonomy" id="278992"/>
    <lineage>
        <taxon>Bacteria</taxon>
        <taxon>Bacillati</taxon>
        <taxon>Actinomycetota</taxon>
        <taxon>Actinomycetes</taxon>
        <taxon>Kitasatosporales</taxon>
        <taxon>Streptomycetaceae</taxon>
        <taxon>Streptomyces</taxon>
    </lineage>
</organism>
<evidence type="ECO:0000313" key="6">
    <source>
        <dbReference type="EMBL" id="CAJ89899.1"/>
    </source>
</evidence>
<dbReference type="InterPro" id="IPR036291">
    <property type="entry name" value="NAD(P)-bd_dom_sf"/>
</dbReference>
<dbReference type="KEGG" id="samb:SAM23877_1000"/>
<dbReference type="SUPFAM" id="SSF51735">
    <property type="entry name" value="NAD(P)-binding Rossmann-fold domains"/>
    <property type="match status" value="1"/>
</dbReference>
<dbReference type="Gene3D" id="3.40.225.10">
    <property type="entry name" value="Class II aldolase/adducin N-terminal domain"/>
    <property type="match status" value="1"/>
</dbReference>
<dbReference type="NCBIfam" id="TIGR02632">
    <property type="entry name" value="RhaD_aldol-ADH"/>
    <property type="match status" value="1"/>
</dbReference>
<dbReference type="SUPFAM" id="SSF53639">
    <property type="entry name" value="AraD/HMP-PK domain-like"/>
    <property type="match status" value="1"/>
</dbReference>
<proteinExistence type="inferred from homology"/>
<evidence type="ECO:0000313" key="7">
    <source>
        <dbReference type="Proteomes" id="UP000061018"/>
    </source>
</evidence>
<evidence type="ECO:0000256" key="1">
    <source>
        <dbReference type="ARBA" id="ARBA00006484"/>
    </source>
</evidence>
<evidence type="ECO:0000313" key="5">
    <source>
        <dbReference type="EMBL" id="AKZ54049.1"/>
    </source>
</evidence>
<sequence>MASAIHPEVAELLARSHRLGADPRNTNYAGGNTSAKGTATDPVTGGELDLLWVKGSGGDLGTLKAEGLAALRLDRLRALKDVYPGVEREDEMVAAFDYCLHGKGGAAPSIDTAMHGLVDAAHVDHLHPDSGIALACAADGEKLTAECFGDQVVWVPWRRPGFQLGLDIAAIKEANPQAIGCVLGGHGVTAWGTTSEECEANSLHIIRTAEAFLADRGRPEPFGPVRDGYAPLPDEERRARAAALAPYVRALASADLPQVGHFTDSEAVLDFLSRTEHPRLAALGTSCPDHFLRTKVRPLVLDLPADAPLERAIARLAELHTEYRAEYRAYYERHAVPGSPTMRGADPAIVLVPGVGMFSFGKDKQTARVAGEFYVNAINVMRGAEAVSTYSPIEESEKFRIEYWELEEAKLRRMPAPKPLATRVALVTGAGSGIGKAIAHRLVAEGACVVVADLDARGAAAVAEELGGPDRAVAVTVDVTSEEQIAAAFAEAVLAFGGVDLVVNNAGISISKPLLETTARDWDLQHAVMARGSFLVSREAARVMTAQRLGGDIVYIASKNGVFAGPNNIAYGATKADQAHQVRLLAAELGEHGIRVNGVNPDGVVRGSGIFAGGWGAERAAVYGVEEEKLGEFYAQRTLLKREVLPEHVANAVFALTGGDLTHTTGLHVPVDAGVAAAFLR</sequence>
<dbReference type="Pfam" id="PF00596">
    <property type="entry name" value="Aldolase_II"/>
    <property type="match status" value="1"/>
</dbReference>
<dbReference type="InterPro" id="IPR013454">
    <property type="entry name" value="Bifunc_RhaD/ADH"/>
</dbReference>
<reference evidence="6" key="1">
    <citation type="journal article" date="2006" name="Mol. Biol. Evol.">
        <title>Evolution of the terminal regions of the Streptomyces linear chromosome.</title>
        <authorList>
            <person name="Choulet F."/>
            <person name="Aigle B."/>
            <person name="Gallois A."/>
            <person name="Mangenot S."/>
            <person name="Gerbaud C."/>
            <person name="Truong C."/>
            <person name="Francou F.X."/>
            <person name="Fourrier C."/>
            <person name="Guerineau M."/>
            <person name="Decaris B."/>
            <person name="Barbe V."/>
            <person name="Pernodet J.L."/>
            <person name="Leblond P."/>
        </authorList>
    </citation>
    <scope>NUCLEOTIDE SEQUENCE</scope>
    <source>
        <strain evidence="6">ATCC 23877</strain>
    </source>
</reference>
<feature type="region of interest" description="Disordered" evidence="3">
    <location>
        <begin position="21"/>
        <end position="40"/>
    </location>
</feature>
<dbReference type="Gene3D" id="3.40.50.720">
    <property type="entry name" value="NAD(P)-binding Rossmann-like Domain"/>
    <property type="match status" value="1"/>
</dbReference>
<dbReference type="SMART" id="SM01007">
    <property type="entry name" value="Aldolase_II"/>
    <property type="match status" value="1"/>
</dbReference>
<dbReference type="NCBIfam" id="NF006189">
    <property type="entry name" value="PRK08324.1-3"/>
    <property type="match status" value="1"/>
</dbReference>
<dbReference type="FunFam" id="3.40.50.720:FF:000084">
    <property type="entry name" value="Short-chain dehydrogenase reductase"/>
    <property type="match status" value="1"/>
</dbReference>
<comment type="similarity">
    <text evidence="1">Belongs to the short-chain dehydrogenases/reductases (SDR) family.</text>
</comment>
<dbReference type="RefSeq" id="WP_053127157.1">
    <property type="nucleotide sequence ID" value="NZ_CP012382.1"/>
</dbReference>
<dbReference type="Proteomes" id="UP000061018">
    <property type="component" value="Chromosome"/>
</dbReference>
<dbReference type="GO" id="GO:0016491">
    <property type="term" value="F:oxidoreductase activity"/>
    <property type="evidence" value="ECO:0007669"/>
    <property type="project" value="UniProtKB-KW"/>
</dbReference>
<dbReference type="Pfam" id="PF13561">
    <property type="entry name" value="adh_short_C2"/>
    <property type="match status" value="1"/>
</dbReference>
<dbReference type="EC" id="1.-.-.-" evidence="5"/>
<dbReference type="InterPro" id="IPR002347">
    <property type="entry name" value="SDR_fam"/>
</dbReference>
<dbReference type="NCBIfam" id="NF006188">
    <property type="entry name" value="PRK08324.1-1"/>
    <property type="match status" value="1"/>
</dbReference>
<evidence type="ECO:0000256" key="3">
    <source>
        <dbReference type="SAM" id="MobiDB-lite"/>
    </source>
</evidence>
<dbReference type="PRINTS" id="PR00080">
    <property type="entry name" value="SDRFAMILY"/>
</dbReference>
<dbReference type="InterPro" id="IPR001303">
    <property type="entry name" value="Aldolase_II/adducin_N"/>
</dbReference>
<dbReference type="InterPro" id="IPR036409">
    <property type="entry name" value="Aldolase_II/adducin_N_sf"/>
</dbReference>
<dbReference type="STRING" id="1889.SAM40697_0873"/>
<name>A3KJL4_STRA7</name>
<accession>A3KJL4</accession>
<feature type="compositionally biased region" description="Polar residues" evidence="3">
    <location>
        <begin position="24"/>
        <end position="37"/>
    </location>
</feature>
<dbReference type="PANTHER" id="PTHR43669:SF8">
    <property type="entry name" value="SHORT-CHAIN TYPE DEHYDROGENASE_REDUCTASE-RELATED"/>
    <property type="match status" value="1"/>
</dbReference>
<evidence type="ECO:0000259" key="4">
    <source>
        <dbReference type="SMART" id="SM01007"/>
    </source>
</evidence>
<dbReference type="PANTHER" id="PTHR43669">
    <property type="entry name" value="5-KETO-D-GLUCONATE 5-REDUCTASE"/>
    <property type="match status" value="1"/>
</dbReference>
<feature type="domain" description="Class II aldolase/adducin N-terminal" evidence="4">
    <location>
        <begin position="11"/>
        <end position="213"/>
    </location>
</feature>
<dbReference type="EMBL" id="AM238663">
    <property type="protein sequence ID" value="CAJ89899.1"/>
    <property type="molecule type" value="Genomic_DNA"/>
</dbReference>